<gene>
    <name evidence="2" type="ORF">BJ508DRAFT_154263</name>
</gene>
<proteinExistence type="predicted"/>
<dbReference type="PANTHER" id="PTHR38645:SF1">
    <property type="entry name" value="YALI0F12243P"/>
    <property type="match status" value="1"/>
</dbReference>
<evidence type="ECO:0000313" key="2">
    <source>
        <dbReference type="EMBL" id="RPA78583.1"/>
    </source>
</evidence>
<accession>A0A3N4HXK3</accession>
<organism evidence="2 3">
    <name type="scientific">Ascobolus immersus RN42</name>
    <dbReference type="NCBI Taxonomy" id="1160509"/>
    <lineage>
        <taxon>Eukaryota</taxon>
        <taxon>Fungi</taxon>
        <taxon>Dikarya</taxon>
        <taxon>Ascomycota</taxon>
        <taxon>Pezizomycotina</taxon>
        <taxon>Pezizomycetes</taxon>
        <taxon>Pezizales</taxon>
        <taxon>Ascobolaceae</taxon>
        <taxon>Ascobolus</taxon>
    </lineage>
</organism>
<reference evidence="2 3" key="1">
    <citation type="journal article" date="2018" name="Nat. Ecol. Evol.">
        <title>Pezizomycetes genomes reveal the molecular basis of ectomycorrhizal truffle lifestyle.</title>
        <authorList>
            <person name="Murat C."/>
            <person name="Payen T."/>
            <person name="Noel B."/>
            <person name="Kuo A."/>
            <person name="Morin E."/>
            <person name="Chen J."/>
            <person name="Kohler A."/>
            <person name="Krizsan K."/>
            <person name="Balestrini R."/>
            <person name="Da Silva C."/>
            <person name="Montanini B."/>
            <person name="Hainaut M."/>
            <person name="Levati E."/>
            <person name="Barry K.W."/>
            <person name="Belfiori B."/>
            <person name="Cichocki N."/>
            <person name="Clum A."/>
            <person name="Dockter R.B."/>
            <person name="Fauchery L."/>
            <person name="Guy J."/>
            <person name="Iotti M."/>
            <person name="Le Tacon F."/>
            <person name="Lindquist E.A."/>
            <person name="Lipzen A."/>
            <person name="Malagnac F."/>
            <person name="Mello A."/>
            <person name="Molinier V."/>
            <person name="Miyauchi S."/>
            <person name="Poulain J."/>
            <person name="Riccioni C."/>
            <person name="Rubini A."/>
            <person name="Sitrit Y."/>
            <person name="Splivallo R."/>
            <person name="Traeger S."/>
            <person name="Wang M."/>
            <person name="Zifcakova L."/>
            <person name="Wipf D."/>
            <person name="Zambonelli A."/>
            <person name="Paolocci F."/>
            <person name="Nowrousian M."/>
            <person name="Ottonello S."/>
            <person name="Baldrian P."/>
            <person name="Spatafora J.W."/>
            <person name="Henrissat B."/>
            <person name="Nagy L.G."/>
            <person name="Aury J.M."/>
            <person name="Wincker P."/>
            <person name="Grigoriev I.V."/>
            <person name="Bonfante P."/>
            <person name="Martin F.M."/>
        </authorList>
    </citation>
    <scope>NUCLEOTIDE SEQUENCE [LARGE SCALE GENOMIC DNA]</scope>
    <source>
        <strain evidence="2 3">RN42</strain>
    </source>
</reference>
<feature type="compositionally biased region" description="Basic and acidic residues" evidence="1">
    <location>
        <begin position="85"/>
        <end position="117"/>
    </location>
</feature>
<name>A0A3N4HXK3_ASCIM</name>
<protein>
    <submittedName>
        <fullName evidence="2">Uncharacterized protein</fullName>
    </submittedName>
</protein>
<sequence length="241" mass="26599">MDLSALSGSLPANQKPPSDNVLDEFKTAALSVTRLYKAASKAADAARVEGYQNCLGDLLTLLEADPQLHPTTIRAWALERYHAADRERRAGSTEEELRGGREEMERDTAMETNDHGATDQSSMNVGNQYTQEDTPTHSPAPSFSQAPAMMSIPTEMQSWSAQPPSAPNFTFRSEMRAPRHPPPPMGDTCFNLNNAARPHHVQQIRTPPASAGHKRRFEIFEQAAASAERANNNAFKRNKML</sequence>
<feature type="compositionally biased region" description="Polar residues" evidence="1">
    <location>
        <begin position="118"/>
        <end position="145"/>
    </location>
</feature>
<evidence type="ECO:0000256" key="1">
    <source>
        <dbReference type="SAM" id="MobiDB-lite"/>
    </source>
</evidence>
<dbReference type="OrthoDB" id="21418at2759"/>
<dbReference type="PANTHER" id="PTHR38645">
    <property type="entry name" value="CHROMOSOME 9, WHOLE GENOME SHOTGUN SEQUENCE"/>
    <property type="match status" value="1"/>
</dbReference>
<evidence type="ECO:0000313" key="3">
    <source>
        <dbReference type="Proteomes" id="UP000275078"/>
    </source>
</evidence>
<dbReference type="EMBL" id="ML119709">
    <property type="protein sequence ID" value="RPA78583.1"/>
    <property type="molecule type" value="Genomic_DNA"/>
</dbReference>
<keyword evidence="3" id="KW-1185">Reference proteome</keyword>
<dbReference type="Pfam" id="PF15251">
    <property type="entry name" value="TAPR1-like"/>
    <property type="match status" value="1"/>
</dbReference>
<dbReference type="AlphaFoldDB" id="A0A3N4HXK3"/>
<dbReference type="Proteomes" id="UP000275078">
    <property type="component" value="Unassembled WGS sequence"/>
</dbReference>
<dbReference type="InterPro" id="IPR029196">
    <property type="entry name" value="HAPSTR1-like"/>
</dbReference>
<feature type="region of interest" description="Disordered" evidence="1">
    <location>
        <begin position="85"/>
        <end position="146"/>
    </location>
</feature>